<dbReference type="SMART" id="SM01065">
    <property type="entry name" value="CBM_2"/>
    <property type="match status" value="1"/>
</dbReference>
<keyword evidence="7" id="KW-0460">Magnesium</keyword>
<dbReference type="FunFam" id="2.60.40.10:FF:001568">
    <property type="entry name" value="Ribonuclease E/G-like protein, chloroplastic"/>
    <property type="match status" value="1"/>
</dbReference>
<name>A0AAN9RNP9_PHACN</name>
<proteinExistence type="inferred from homology"/>
<protein>
    <recommendedName>
        <fullName evidence="11">CBM20 domain-containing protein</fullName>
    </recommendedName>
</protein>
<evidence type="ECO:0000256" key="7">
    <source>
        <dbReference type="ARBA" id="ARBA00022842"/>
    </source>
</evidence>
<keyword evidence="4" id="KW-0479">Metal-binding</keyword>
<dbReference type="InterPro" id="IPR002044">
    <property type="entry name" value="CBM20"/>
</dbReference>
<keyword evidence="5" id="KW-0255">Endonuclease</keyword>
<evidence type="ECO:0000259" key="11">
    <source>
        <dbReference type="PROSITE" id="PS51166"/>
    </source>
</evidence>
<keyword evidence="13" id="KW-1185">Reference proteome</keyword>
<keyword evidence="6" id="KW-0378">Hydrolase</keyword>
<dbReference type="SUPFAM" id="SSF50249">
    <property type="entry name" value="Nucleic acid-binding proteins"/>
    <property type="match status" value="1"/>
</dbReference>
<dbReference type="Gene3D" id="2.40.50.140">
    <property type="entry name" value="Nucleic acid-binding proteins"/>
    <property type="match status" value="1"/>
</dbReference>
<dbReference type="GO" id="GO:0004540">
    <property type="term" value="F:RNA nuclease activity"/>
    <property type="evidence" value="ECO:0007669"/>
    <property type="project" value="InterPro"/>
</dbReference>
<dbReference type="AlphaFoldDB" id="A0AAN9RNP9"/>
<dbReference type="InterPro" id="IPR013783">
    <property type="entry name" value="Ig-like_fold"/>
</dbReference>
<dbReference type="GO" id="GO:0046872">
    <property type="term" value="F:metal ion binding"/>
    <property type="evidence" value="ECO:0007669"/>
    <property type="project" value="UniProtKB-KW"/>
</dbReference>
<dbReference type="Gene3D" id="2.60.40.10">
    <property type="entry name" value="Immunoglobulins"/>
    <property type="match status" value="1"/>
</dbReference>
<dbReference type="SUPFAM" id="SSF49452">
    <property type="entry name" value="Starch-binding domain-like"/>
    <property type="match status" value="1"/>
</dbReference>
<feature type="domain" description="CBM20" evidence="11">
    <location>
        <begin position="64"/>
        <end position="171"/>
    </location>
</feature>
<dbReference type="Pfam" id="PF00686">
    <property type="entry name" value="CBM_20"/>
    <property type="match status" value="1"/>
</dbReference>
<comment type="caution">
    <text evidence="12">The sequence shown here is derived from an EMBL/GenBank/DDBJ whole genome shotgun (WGS) entry which is preliminary data.</text>
</comment>
<dbReference type="EMBL" id="JAYMYR010000003">
    <property type="protein sequence ID" value="KAK7372858.1"/>
    <property type="molecule type" value="Genomic_DNA"/>
</dbReference>
<dbReference type="InterPro" id="IPR004659">
    <property type="entry name" value="RNase_E/G"/>
</dbReference>
<dbReference type="PANTHER" id="PTHR30001">
    <property type="entry name" value="RIBONUCLEASE"/>
    <property type="match status" value="1"/>
</dbReference>
<evidence type="ECO:0000256" key="3">
    <source>
        <dbReference type="ARBA" id="ARBA00022722"/>
    </source>
</evidence>
<dbReference type="GO" id="GO:0006364">
    <property type="term" value="P:rRNA processing"/>
    <property type="evidence" value="ECO:0007669"/>
    <property type="project" value="TreeGrafter"/>
</dbReference>
<evidence type="ECO:0000256" key="8">
    <source>
        <dbReference type="ARBA" id="ARBA00022884"/>
    </source>
</evidence>
<comment type="cofactor">
    <cofactor evidence="1">
        <name>Mg(2+)</name>
        <dbReference type="ChEBI" id="CHEBI:18420"/>
    </cofactor>
</comment>
<dbReference type="NCBIfam" id="TIGR00757">
    <property type="entry name" value="RNaseEG"/>
    <property type="match status" value="1"/>
</dbReference>
<dbReference type="InterPro" id="IPR019307">
    <property type="entry name" value="RNA-bd_AU-1/RNase_E/G"/>
</dbReference>
<dbReference type="InterPro" id="IPR012340">
    <property type="entry name" value="NA-bd_OB-fold"/>
</dbReference>
<gene>
    <name evidence="12" type="ORF">VNO80_06246</name>
</gene>
<dbReference type="GO" id="GO:2001070">
    <property type="term" value="F:starch binding"/>
    <property type="evidence" value="ECO:0007669"/>
    <property type="project" value="InterPro"/>
</dbReference>
<evidence type="ECO:0000313" key="13">
    <source>
        <dbReference type="Proteomes" id="UP001374584"/>
    </source>
</evidence>
<reference evidence="12 13" key="1">
    <citation type="submission" date="2024-01" db="EMBL/GenBank/DDBJ databases">
        <title>The genomes of 5 underutilized Papilionoideae crops provide insights into root nodulation and disease resistanc.</title>
        <authorList>
            <person name="Jiang F."/>
        </authorList>
    </citation>
    <scope>NUCLEOTIDE SEQUENCE [LARGE SCALE GENOMIC DNA]</scope>
    <source>
        <strain evidence="12">JINMINGXINNONG_FW02</strain>
        <tissue evidence="12">Leaves</tissue>
    </source>
</reference>
<evidence type="ECO:0000256" key="5">
    <source>
        <dbReference type="ARBA" id="ARBA00022759"/>
    </source>
</evidence>
<comment type="similarity">
    <text evidence="2">Belongs to the RNase E/G family.</text>
</comment>
<dbReference type="PROSITE" id="PS51166">
    <property type="entry name" value="CBM20"/>
    <property type="match status" value="1"/>
</dbReference>
<evidence type="ECO:0000256" key="1">
    <source>
        <dbReference type="ARBA" id="ARBA00001946"/>
    </source>
</evidence>
<keyword evidence="3" id="KW-0540">Nuclease</keyword>
<dbReference type="PANTHER" id="PTHR30001:SF1">
    <property type="entry name" value="RIBONUCLEASE E_G-LIKE PROTEIN, CHLOROPLASTIC"/>
    <property type="match status" value="1"/>
</dbReference>
<organism evidence="12 13">
    <name type="scientific">Phaseolus coccineus</name>
    <name type="common">Scarlet runner bean</name>
    <name type="synonym">Phaseolus multiflorus</name>
    <dbReference type="NCBI Taxonomy" id="3886"/>
    <lineage>
        <taxon>Eukaryota</taxon>
        <taxon>Viridiplantae</taxon>
        <taxon>Streptophyta</taxon>
        <taxon>Embryophyta</taxon>
        <taxon>Tracheophyta</taxon>
        <taxon>Spermatophyta</taxon>
        <taxon>Magnoliopsida</taxon>
        <taxon>eudicotyledons</taxon>
        <taxon>Gunneridae</taxon>
        <taxon>Pentapetalae</taxon>
        <taxon>rosids</taxon>
        <taxon>fabids</taxon>
        <taxon>Fabales</taxon>
        <taxon>Fabaceae</taxon>
        <taxon>Papilionoideae</taxon>
        <taxon>50 kb inversion clade</taxon>
        <taxon>NPAAA clade</taxon>
        <taxon>indigoferoid/millettioid clade</taxon>
        <taxon>Phaseoleae</taxon>
        <taxon>Phaseolus</taxon>
    </lineage>
</organism>
<keyword evidence="8" id="KW-0694">RNA-binding</keyword>
<comment type="function">
    <text evidence="9">Involved in intercistronic processing of primary transcripts from chloroplast operons. The endonucleolytic activity of the enzyme depends on the number of phosphates at the 5' end, is inhibited by structured RNA, and preferentially cleaves A/U-rich sequences.</text>
</comment>
<evidence type="ECO:0000256" key="6">
    <source>
        <dbReference type="ARBA" id="ARBA00022801"/>
    </source>
</evidence>
<dbReference type="InterPro" id="IPR013784">
    <property type="entry name" value="Carb-bd-like_fold"/>
</dbReference>
<evidence type="ECO:0000256" key="10">
    <source>
        <dbReference type="SAM" id="MobiDB-lite"/>
    </source>
</evidence>
<dbReference type="GO" id="GO:0016787">
    <property type="term" value="F:hydrolase activity"/>
    <property type="evidence" value="ECO:0007669"/>
    <property type="project" value="UniProtKB-KW"/>
</dbReference>
<evidence type="ECO:0000313" key="12">
    <source>
        <dbReference type="EMBL" id="KAK7372858.1"/>
    </source>
</evidence>
<evidence type="ECO:0000256" key="9">
    <source>
        <dbReference type="ARBA" id="ARBA00023436"/>
    </source>
</evidence>
<dbReference type="GO" id="GO:0003723">
    <property type="term" value="F:RNA binding"/>
    <property type="evidence" value="ECO:0007669"/>
    <property type="project" value="UniProtKB-KW"/>
</dbReference>
<sequence>MAELAFTHPHHLFRPNTPFIIPPKRHICHHVPLHSVFRFIYSMKNHKSVRTFAALSTDKGKSATNVDELCKIIWTVEADLEDGHLLYLTGDPAVLGCWKPNMAVLFSPTEHANIWKAEFPIAFGLNFKYNYFIKVKSSSDVLWRPGPSFSLSVPLKVIEDNKIVVRDSWIRSYSQTSSTHSRSPFTEETYLLEQPSISFLSKDDGRIESLLENDILNFETLGLEDQLFYDNVDGLVIANDKDFQSTNILFENYQPVEEPWLHSLLSIVSKEKIESNKSETGDTVEEKVKLVDREQLLLEESSNIMSKESISTTILINSSICTMQRIAVLEDEKLVELLLQPVKSNVQCDSVYVGVVTKLVPHMGGAFVDIGNSRFAFMDIKQNKKPFIFPPFRQRTKKQEIDLEGKNDHTSREGEDGYVKSVHNDCDEPDGEDDFYISEVLKGNINGSMVDDEVEADFEDDIEGTDVQVEGETNNCSLALGMNGSVSSPILQTKDTKRATQVASRENKWIQVRKGTKIIVQVVKEDLGTKGPTLTAYPKLRSRFWVLLACCDKVGVSKKISGVERTRLKVIAKTLQPEGFGLTVRTVAACQSFEELQKDLEGLLSTWKNIMEHAKSAALAADEGVDGAVPILLHRAMGQTLSVVQDYFNENVKKMVVDSPRTFHEVTSYLQEIAPDLCDRVELYDKKVPLFDEFNIEGEIGNILSKRVPLANGGSLIIEQTEALVSIDVNGGHGMLGHGNSQQQAILDVNLAAAKQIARELRLRDIGGIIVVDFIDMSDEANKRLVYEEVKKAIERDKSMVKVSELSRHGLMEITRKRVRPSVTFMISEPCACCHATGRVEALETSFSKIEQQICRLLATMDHKPDPEKPKSWPKFILRVDHRMCEYLTSGKKTRLATLSSYLKVWILLKVARGLTRGSFEVKPFTDDKVEKNQHQVAISMLRSSEARTKKPGQNVTLVQVKKSKKARGK</sequence>
<dbReference type="Pfam" id="PF10150">
    <property type="entry name" value="RNase_E_G"/>
    <property type="match status" value="1"/>
</dbReference>
<dbReference type="Proteomes" id="UP001374584">
    <property type="component" value="Unassembled WGS sequence"/>
</dbReference>
<dbReference type="GO" id="GO:0004519">
    <property type="term" value="F:endonuclease activity"/>
    <property type="evidence" value="ECO:0007669"/>
    <property type="project" value="UniProtKB-KW"/>
</dbReference>
<evidence type="ECO:0000256" key="4">
    <source>
        <dbReference type="ARBA" id="ARBA00022723"/>
    </source>
</evidence>
<evidence type="ECO:0000256" key="2">
    <source>
        <dbReference type="ARBA" id="ARBA00005522"/>
    </source>
</evidence>
<accession>A0AAN9RNP9</accession>
<feature type="region of interest" description="Disordered" evidence="10">
    <location>
        <begin position="944"/>
        <end position="970"/>
    </location>
</feature>
<dbReference type="GO" id="GO:0005737">
    <property type="term" value="C:cytoplasm"/>
    <property type="evidence" value="ECO:0007669"/>
    <property type="project" value="TreeGrafter"/>
</dbReference>